<dbReference type="InterPro" id="IPR011711">
    <property type="entry name" value="GntR_C"/>
</dbReference>
<dbReference type="Pfam" id="PF00392">
    <property type="entry name" value="GntR"/>
    <property type="match status" value="1"/>
</dbReference>
<dbReference type="PRINTS" id="PR00035">
    <property type="entry name" value="HTHGNTR"/>
</dbReference>
<dbReference type="GO" id="GO:0003677">
    <property type="term" value="F:DNA binding"/>
    <property type="evidence" value="ECO:0007669"/>
    <property type="project" value="UniProtKB-KW"/>
</dbReference>
<dbReference type="PANTHER" id="PTHR43537">
    <property type="entry name" value="TRANSCRIPTIONAL REGULATOR, GNTR FAMILY"/>
    <property type="match status" value="1"/>
</dbReference>
<evidence type="ECO:0000256" key="1">
    <source>
        <dbReference type="ARBA" id="ARBA00023015"/>
    </source>
</evidence>
<dbReference type="EMBL" id="CP058561">
    <property type="protein sequence ID" value="QUH27755.1"/>
    <property type="molecule type" value="Genomic_DNA"/>
</dbReference>
<sequence length="224" mass="25218">MYDKGILSEKVANIIKEMIINKKLKPGDKLANEIELTSELNVSRSTVREAIKILVSTNVVEVRRGKGTFVSSKPGLSKDPLGVCFMDKKNLLKDLYESRLIIEPGICALAAIRATEENIVQLEASFAEIEKEILSNKDHTETDIQFHNIIAKSSQNPIINRILPIINEGISEGYRETKDISESGDTVLYHHRKILEAIKKGDSELARKCMTDHLRYGMEQIINK</sequence>
<keyword evidence="6" id="KW-1185">Reference proteome</keyword>
<dbReference type="AlphaFoldDB" id="A0A8J8M7T0"/>
<keyword evidence="2" id="KW-0238">DNA-binding</keyword>
<name>A0A8J8M7T0_9FIRM</name>
<proteinExistence type="predicted"/>
<accession>A0A8J8M7T0</accession>
<keyword evidence="3" id="KW-0804">Transcription</keyword>
<evidence type="ECO:0000256" key="2">
    <source>
        <dbReference type="ARBA" id="ARBA00023125"/>
    </source>
</evidence>
<dbReference type="InterPro" id="IPR036388">
    <property type="entry name" value="WH-like_DNA-bd_sf"/>
</dbReference>
<dbReference type="CDD" id="cd07377">
    <property type="entry name" value="WHTH_GntR"/>
    <property type="match status" value="1"/>
</dbReference>
<reference evidence="5 6" key="1">
    <citation type="submission" date="2020-07" db="EMBL/GenBank/DDBJ databases">
        <title>Vallitalea guaymasensis genome.</title>
        <authorList>
            <person name="Postec A."/>
        </authorList>
    </citation>
    <scope>NUCLEOTIDE SEQUENCE [LARGE SCALE GENOMIC DNA]</scope>
    <source>
        <strain evidence="5 6">Ra1766G1</strain>
    </source>
</reference>
<dbReference type="PANTHER" id="PTHR43537:SF5">
    <property type="entry name" value="UXU OPERON TRANSCRIPTIONAL REGULATOR"/>
    <property type="match status" value="1"/>
</dbReference>
<dbReference type="Pfam" id="PF07729">
    <property type="entry name" value="FCD"/>
    <property type="match status" value="1"/>
</dbReference>
<evidence type="ECO:0000259" key="4">
    <source>
        <dbReference type="PROSITE" id="PS50949"/>
    </source>
</evidence>
<gene>
    <name evidence="5" type="ORF">HYG85_02020</name>
</gene>
<dbReference type="SMART" id="SM00895">
    <property type="entry name" value="FCD"/>
    <property type="match status" value="1"/>
</dbReference>
<organism evidence="5 6">
    <name type="scientific">Vallitalea guaymasensis</name>
    <dbReference type="NCBI Taxonomy" id="1185412"/>
    <lineage>
        <taxon>Bacteria</taxon>
        <taxon>Bacillati</taxon>
        <taxon>Bacillota</taxon>
        <taxon>Clostridia</taxon>
        <taxon>Lachnospirales</taxon>
        <taxon>Vallitaleaceae</taxon>
        <taxon>Vallitalea</taxon>
    </lineage>
</organism>
<dbReference type="Proteomes" id="UP000677305">
    <property type="component" value="Chromosome"/>
</dbReference>
<dbReference type="InterPro" id="IPR008920">
    <property type="entry name" value="TF_FadR/GntR_C"/>
</dbReference>
<dbReference type="SMART" id="SM00345">
    <property type="entry name" value="HTH_GNTR"/>
    <property type="match status" value="1"/>
</dbReference>
<dbReference type="Gene3D" id="1.20.120.530">
    <property type="entry name" value="GntR ligand-binding domain-like"/>
    <property type="match status" value="1"/>
</dbReference>
<protein>
    <submittedName>
        <fullName evidence="5">FadR family transcriptional regulator</fullName>
    </submittedName>
</protein>
<dbReference type="GO" id="GO:0003700">
    <property type="term" value="F:DNA-binding transcription factor activity"/>
    <property type="evidence" value="ECO:0007669"/>
    <property type="project" value="InterPro"/>
</dbReference>
<dbReference type="SUPFAM" id="SSF48008">
    <property type="entry name" value="GntR ligand-binding domain-like"/>
    <property type="match status" value="1"/>
</dbReference>
<keyword evidence="1" id="KW-0805">Transcription regulation</keyword>
<dbReference type="InterPro" id="IPR000524">
    <property type="entry name" value="Tscrpt_reg_HTH_GntR"/>
</dbReference>
<dbReference type="RefSeq" id="WP_212692071.1">
    <property type="nucleotide sequence ID" value="NZ_CP058561.1"/>
</dbReference>
<dbReference type="PROSITE" id="PS50949">
    <property type="entry name" value="HTH_GNTR"/>
    <property type="match status" value="1"/>
</dbReference>
<evidence type="ECO:0000256" key="3">
    <source>
        <dbReference type="ARBA" id="ARBA00023163"/>
    </source>
</evidence>
<evidence type="ECO:0000313" key="6">
    <source>
        <dbReference type="Proteomes" id="UP000677305"/>
    </source>
</evidence>
<dbReference type="InterPro" id="IPR036390">
    <property type="entry name" value="WH_DNA-bd_sf"/>
</dbReference>
<evidence type="ECO:0000313" key="5">
    <source>
        <dbReference type="EMBL" id="QUH27755.1"/>
    </source>
</evidence>
<feature type="domain" description="HTH gntR-type" evidence="4">
    <location>
        <begin position="5"/>
        <end position="73"/>
    </location>
</feature>
<dbReference type="Gene3D" id="1.10.10.10">
    <property type="entry name" value="Winged helix-like DNA-binding domain superfamily/Winged helix DNA-binding domain"/>
    <property type="match status" value="1"/>
</dbReference>
<dbReference type="KEGG" id="vgu:HYG85_02020"/>
<dbReference type="SUPFAM" id="SSF46785">
    <property type="entry name" value="Winged helix' DNA-binding domain"/>
    <property type="match status" value="1"/>
</dbReference>